<comment type="caution">
    <text evidence="9">The sequence shown here is derived from an EMBL/GenBank/DDBJ whole genome shotgun (WGS) entry which is preliminary data.</text>
</comment>
<dbReference type="PROSITE" id="PS50066">
    <property type="entry name" value="MADS_BOX_2"/>
    <property type="match status" value="1"/>
</dbReference>
<name>A0A199VXJ5_ANACO</name>
<evidence type="ECO:0000256" key="1">
    <source>
        <dbReference type="ARBA" id="ARBA00004123"/>
    </source>
</evidence>
<dbReference type="Gene3D" id="3.40.1810.10">
    <property type="entry name" value="Transcription factor, MADS-box"/>
    <property type="match status" value="1"/>
</dbReference>
<dbReference type="Pfam" id="PF00319">
    <property type="entry name" value="SRF-TF"/>
    <property type="match status" value="1"/>
</dbReference>
<dbReference type="GO" id="GO:0046983">
    <property type="term" value="F:protein dimerization activity"/>
    <property type="evidence" value="ECO:0007669"/>
    <property type="project" value="InterPro"/>
</dbReference>
<accession>A0A199VXJ5</accession>
<dbReference type="PROSITE" id="PS51297">
    <property type="entry name" value="K_BOX"/>
    <property type="match status" value="1"/>
</dbReference>
<reference evidence="9 10" key="1">
    <citation type="journal article" date="2016" name="DNA Res.">
        <title>The draft genome of MD-2 pineapple using hybrid error correction of long reads.</title>
        <authorList>
            <person name="Redwan R.M."/>
            <person name="Saidin A."/>
            <person name="Kumar S.V."/>
        </authorList>
    </citation>
    <scope>NUCLEOTIDE SEQUENCE [LARGE SCALE GENOMIC DNA]</scope>
    <source>
        <strain evidence="10">cv. MD2</strain>
        <tissue evidence="9">Leaf</tissue>
    </source>
</reference>
<dbReference type="PANTHER" id="PTHR48019">
    <property type="entry name" value="SERUM RESPONSE FACTOR HOMOLOG"/>
    <property type="match status" value="1"/>
</dbReference>
<feature type="compositionally biased region" description="Pro residues" evidence="6">
    <location>
        <begin position="27"/>
        <end position="40"/>
    </location>
</feature>
<evidence type="ECO:0000256" key="6">
    <source>
        <dbReference type="SAM" id="MobiDB-lite"/>
    </source>
</evidence>
<keyword evidence="5" id="KW-0539">Nucleus</keyword>
<dbReference type="InterPro" id="IPR002100">
    <property type="entry name" value="TF_MADSbox"/>
</dbReference>
<keyword evidence="2" id="KW-0805">Transcription regulation</keyword>
<feature type="compositionally biased region" description="Basic residues" evidence="6">
    <location>
        <begin position="44"/>
        <end position="54"/>
    </location>
</feature>
<dbReference type="Proteomes" id="UP000092600">
    <property type="component" value="Unassembled WGS sequence"/>
</dbReference>
<dbReference type="SMART" id="SM00432">
    <property type="entry name" value="MADS"/>
    <property type="match status" value="1"/>
</dbReference>
<dbReference type="Pfam" id="PF01486">
    <property type="entry name" value="K-box"/>
    <property type="match status" value="1"/>
</dbReference>
<dbReference type="PRINTS" id="PR00404">
    <property type="entry name" value="MADSDOMAIN"/>
</dbReference>
<dbReference type="STRING" id="4615.A0A199VXJ5"/>
<evidence type="ECO:0000256" key="4">
    <source>
        <dbReference type="ARBA" id="ARBA00023163"/>
    </source>
</evidence>
<evidence type="ECO:0000259" key="8">
    <source>
        <dbReference type="PROSITE" id="PS51297"/>
    </source>
</evidence>
<feature type="non-terminal residue" evidence="9">
    <location>
        <position position="1"/>
    </location>
</feature>
<evidence type="ECO:0000313" key="10">
    <source>
        <dbReference type="Proteomes" id="UP000092600"/>
    </source>
</evidence>
<gene>
    <name evidence="9" type="ORF">ACMD2_13423</name>
</gene>
<keyword evidence="4" id="KW-0804">Transcription</keyword>
<evidence type="ECO:0000256" key="2">
    <source>
        <dbReference type="ARBA" id="ARBA00023015"/>
    </source>
</evidence>
<sequence>GDAPPGPSHKKGRIFDPLHAHTFSLPSPIPPHCSPPPLPQKPIGSKKHELRRSCRRRRRGEGIIIITIMAREKIQIRKIDNTTARQVTFSKRRRGLFKKAEELSILCDAEVALIEIIKRHSMHSKNLQKSDQPTLDLNMEDSNYASLSKQVAETSLQLRQMRGEDLEGLTVEELQLLEKKLEGGLHRVLDMKEAKIMEQISDLRKKGLDLVEENTRLRHQMLQVSGVGINHSENALAEDGLSAESVMTASQSGGSLDYDDSSDTSLKLGLACCSWK</sequence>
<feature type="domain" description="K-box" evidence="8">
    <location>
        <begin position="137"/>
        <end position="227"/>
    </location>
</feature>
<proteinExistence type="predicted"/>
<comment type="subcellular location">
    <subcellularLocation>
        <location evidence="1">Nucleus</location>
    </subcellularLocation>
</comment>
<evidence type="ECO:0000259" key="7">
    <source>
        <dbReference type="PROSITE" id="PS50066"/>
    </source>
</evidence>
<dbReference type="EMBL" id="LSRQ01000564">
    <property type="protein sequence ID" value="OAY81972.1"/>
    <property type="molecule type" value="Genomic_DNA"/>
</dbReference>
<dbReference type="InterPro" id="IPR002487">
    <property type="entry name" value="TF_Kbox"/>
</dbReference>
<evidence type="ECO:0000256" key="3">
    <source>
        <dbReference type="ARBA" id="ARBA00023125"/>
    </source>
</evidence>
<dbReference type="SUPFAM" id="SSF55455">
    <property type="entry name" value="SRF-like"/>
    <property type="match status" value="1"/>
</dbReference>
<feature type="region of interest" description="Disordered" evidence="6">
    <location>
        <begin position="26"/>
        <end position="54"/>
    </location>
</feature>
<dbReference type="AlphaFoldDB" id="A0A199VXJ5"/>
<dbReference type="InterPro" id="IPR036879">
    <property type="entry name" value="TF_MADSbox_sf"/>
</dbReference>
<organism evidence="9 10">
    <name type="scientific">Ananas comosus</name>
    <name type="common">Pineapple</name>
    <name type="synonym">Ananas ananas</name>
    <dbReference type="NCBI Taxonomy" id="4615"/>
    <lineage>
        <taxon>Eukaryota</taxon>
        <taxon>Viridiplantae</taxon>
        <taxon>Streptophyta</taxon>
        <taxon>Embryophyta</taxon>
        <taxon>Tracheophyta</taxon>
        <taxon>Spermatophyta</taxon>
        <taxon>Magnoliopsida</taxon>
        <taxon>Liliopsida</taxon>
        <taxon>Poales</taxon>
        <taxon>Bromeliaceae</taxon>
        <taxon>Bromelioideae</taxon>
        <taxon>Ananas</taxon>
    </lineage>
</organism>
<evidence type="ECO:0000256" key="5">
    <source>
        <dbReference type="ARBA" id="ARBA00023242"/>
    </source>
</evidence>
<dbReference type="GO" id="GO:0003677">
    <property type="term" value="F:DNA binding"/>
    <property type="evidence" value="ECO:0007669"/>
    <property type="project" value="UniProtKB-KW"/>
</dbReference>
<protein>
    <submittedName>
        <fullName evidence="9">MADS-box transcription factor 22</fullName>
    </submittedName>
</protein>
<dbReference type="InterPro" id="IPR050142">
    <property type="entry name" value="MADS-box/MEF2_TF"/>
</dbReference>
<dbReference type="GO" id="GO:0003700">
    <property type="term" value="F:DNA-binding transcription factor activity"/>
    <property type="evidence" value="ECO:0007669"/>
    <property type="project" value="InterPro"/>
</dbReference>
<keyword evidence="3" id="KW-0238">DNA-binding</keyword>
<feature type="domain" description="MADS-box" evidence="7">
    <location>
        <begin position="69"/>
        <end position="129"/>
    </location>
</feature>
<dbReference type="GO" id="GO:0005634">
    <property type="term" value="C:nucleus"/>
    <property type="evidence" value="ECO:0007669"/>
    <property type="project" value="UniProtKB-SubCell"/>
</dbReference>
<evidence type="ECO:0000313" key="9">
    <source>
        <dbReference type="EMBL" id="OAY81972.1"/>
    </source>
</evidence>